<protein>
    <submittedName>
        <fullName evidence="1">Uncharacterized protein</fullName>
    </submittedName>
</protein>
<keyword evidence="2" id="KW-1185">Reference proteome</keyword>
<gene>
    <name evidence="1" type="ORF">BP01DRAFT_162857</name>
</gene>
<sequence>MRSGTCRPRELTSRHEIRPCRSNLLSDHLMTTLPSRRSNSLHHGNHGVLAILVPQRTMALAKFSAAQARVRGYGCGCCLFNDAHNDLKKIPVILLEARCRSYAGPVDAATVGSSLGRISSTQGSTQQAFTLETGKGGSHMQRDLTSDVQSTRRQNEVDCDDWIAFSKYAPSHACYTLGPFPREENSRLESTRGFQDQTGCTYPPSIFRCAPFFNSYKTK</sequence>
<evidence type="ECO:0000313" key="1">
    <source>
        <dbReference type="EMBL" id="PYH41673.1"/>
    </source>
</evidence>
<organism evidence="1 2">
    <name type="scientific">Aspergillus saccharolyticus JOP 1030-1</name>
    <dbReference type="NCBI Taxonomy" id="1450539"/>
    <lineage>
        <taxon>Eukaryota</taxon>
        <taxon>Fungi</taxon>
        <taxon>Dikarya</taxon>
        <taxon>Ascomycota</taxon>
        <taxon>Pezizomycotina</taxon>
        <taxon>Eurotiomycetes</taxon>
        <taxon>Eurotiomycetidae</taxon>
        <taxon>Eurotiales</taxon>
        <taxon>Aspergillaceae</taxon>
        <taxon>Aspergillus</taxon>
        <taxon>Aspergillus subgen. Circumdati</taxon>
    </lineage>
</organism>
<proteinExistence type="predicted"/>
<name>A0A318ZAD8_9EURO</name>
<reference evidence="1 2" key="1">
    <citation type="submission" date="2016-12" db="EMBL/GenBank/DDBJ databases">
        <title>The genomes of Aspergillus section Nigri reveals drivers in fungal speciation.</title>
        <authorList>
            <consortium name="DOE Joint Genome Institute"/>
            <person name="Vesth T.C."/>
            <person name="Nybo J."/>
            <person name="Theobald S."/>
            <person name="Brandl J."/>
            <person name="Frisvad J.C."/>
            <person name="Nielsen K.F."/>
            <person name="Lyhne E.K."/>
            <person name="Kogle M.E."/>
            <person name="Kuo A."/>
            <person name="Riley R."/>
            <person name="Clum A."/>
            <person name="Nolan M."/>
            <person name="Lipzen A."/>
            <person name="Salamov A."/>
            <person name="Henrissat B."/>
            <person name="Wiebenga A."/>
            <person name="De Vries R.P."/>
            <person name="Grigoriev I.V."/>
            <person name="Mortensen U.H."/>
            <person name="Andersen M.R."/>
            <person name="Baker S.E."/>
        </authorList>
    </citation>
    <scope>NUCLEOTIDE SEQUENCE [LARGE SCALE GENOMIC DNA]</scope>
    <source>
        <strain evidence="1 2">JOP 1030-1</strain>
    </source>
</reference>
<accession>A0A318ZAD8</accession>
<dbReference type="Proteomes" id="UP000248349">
    <property type="component" value="Unassembled WGS sequence"/>
</dbReference>
<dbReference type="AlphaFoldDB" id="A0A318ZAD8"/>
<dbReference type="EMBL" id="KZ821261">
    <property type="protein sequence ID" value="PYH41673.1"/>
    <property type="molecule type" value="Genomic_DNA"/>
</dbReference>
<dbReference type="RefSeq" id="XP_025427655.1">
    <property type="nucleotide sequence ID" value="XM_025570714.1"/>
</dbReference>
<evidence type="ECO:0000313" key="2">
    <source>
        <dbReference type="Proteomes" id="UP000248349"/>
    </source>
</evidence>
<dbReference type="GeneID" id="37071942"/>